<gene>
    <name evidence="3" type="ORF">SERLADRAFT_409180</name>
</gene>
<dbReference type="Proteomes" id="UP000008064">
    <property type="component" value="Unassembled WGS sequence"/>
</dbReference>
<evidence type="ECO:0000256" key="1">
    <source>
        <dbReference type="ARBA" id="ARBA00006019"/>
    </source>
</evidence>
<dbReference type="FunFam" id="1.20.1310.10:FF:000001">
    <property type="entry name" value="Cullin 3"/>
    <property type="match status" value="1"/>
</dbReference>
<dbReference type="Gene3D" id="1.20.1310.10">
    <property type="entry name" value="Cullin Repeats"/>
    <property type="match status" value="2"/>
</dbReference>
<sequence>MDPRSDPSTIWSYLKEGLDDIMSGVDMSFQKNMSLYSTAYNYCLASRVVPDVSQGVLSEDQPQNKVRTFLDLYHRLSTYYGNYVSELRNQSDALQGEELLQYYVAQWSNYTSRIPRVNNIFSKLNQLVKPDMDAKRRRMKNAHKSDIVPEESRESFYPINLLALVQWKSHFLIPQQQQLIPTLLHLIEVDRESGQVDNGLIKKVIDSMTTVGINQKDSSKTDLDVYTELFEVPFLEATEQYYARKSDVVRKERSDAEYLKWVEERLRDEEKRVEQYLNTETREPLIETCELILSVKGSA</sequence>
<proteinExistence type="inferred from homology"/>
<comment type="similarity">
    <text evidence="1">Belongs to the cullin family.</text>
</comment>
<dbReference type="PANTHER" id="PTHR11932">
    <property type="entry name" value="CULLIN"/>
    <property type="match status" value="1"/>
</dbReference>
<feature type="domain" description="Cullin N-terminal" evidence="2">
    <location>
        <begin position="11"/>
        <end position="293"/>
    </location>
</feature>
<dbReference type="Pfam" id="PF00888">
    <property type="entry name" value="Cullin"/>
    <property type="match status" value="1"/>
</dbReference>
<dbReference type="InterPro" id="IPR016159">
    <property type="entry name" value="Cullin_repeat-like_dom_sf"/>
</dbReference>
<dbReference type="HOGENOM" id="CLU_004747_6_0_1"/>
<dbReference type="KEGG" id="sla:SERLADRAFT_409180"/>
<organism evidence="4">
    <name type="scientific">Serpula lacrymans var. lacrymans (strain S7.9)</name>
    <name type="common">Dry rot fungus</name>
    <dbReference type="NCBI Taxonomy" id="578457"/>
    <lineage>
        <taxon>Eukaryota</taxon>
        <taxon>Fungi</taxon>
        <taxon>Dikarya</taxon>
        <taxon>Basidiomycota</taxon>
        <taxon>Agaricomycotina</taxon>
        <taxon>Agaricomycetes</taxon>
        <taxon>Agaricomycetidae</taxon>
        <taxon>Boletales</taxon>
        <taxon>Coniophorineae</taxon>
        <taxon>Serpulaceae</taxon>
        <taxon>Serpula</taxon>
    </lineage>
</organism>
<dbReference type="OrthoDB" id="10004225at2759"/>
<dbReference type="GO" id="GO:0006511">
    <property type="term" value="P:ubiquitin-dependent protein catabolic process"/>
    <property type="evidence" value="ECO:0007669"/>
    <property type="project" value="InterPro"/>
</dbReference>
<accession>F8NZG5</accession>
<dbReference type="SUPFAM" id="SSF74788">
    <property type="entry name" value="Cullin repeat-like"/>
    <property type="match status" value="1"/>
</dbReference>
<dbReference type="RefSeq" id="XP_007319747.1">
    <property type="nucleotide sequence ID" value="XM_007319685.1"/>
</dbReference>
<evidence type="ECO:0000313" key="3">
    <source>
        <dbReference type="EMBL" id="EGO23985.1"/>
    </source>
</evidence>
<dbReference type="GO" id="GO:0031625">
    <property type="term" value="F:ubiquitin protein ligase binding"/>
    <property type="evidence" value="ECO:0007669"/>
    <property type="project" value="InterPro"/>
</dbReference>
<evidence type="ECO:0000259" key="2">
    <source>
        <dbReference type="Pfam" id="PF00888"/>
    </source>
</evidence>
<evidence type="ECO:0000313" key="4">
    <source>
        <dbReference type="Proteomes" id="UP000008064"/>
    </source>
</evidence>
<dbReference type="GeneID" id="18812810"/>
<name>F8NZG5_SERL9</name>
<dbReference type="InterPro" id="IPR045093">
    <property type="entry name" value="Cullin"/>
</dbReference>
<dbReference type="EMBL" id="GL945435">
    <property type="protein sequence ID" value="EGO23985.1"/>
    <property type="molecule type" value="Genomic_DNA"/>
</dbReference>
<protein>
    <recommendedName>
        <fullName evidence="2">Cullin N-terminal domain-containing protein</fullName>
    </recommendedName>
</protein>
<dbReference type="InterPro" id="IPR001373">
    <property type="entry name" value="Cullin_N"/>
</dbReference>
<dbReference type="AlphaFoldDB" id="F8NZG5"/>
<reference evidence="4" key="1">
    <citation type="journal article" date="2011" name="Science">
        <title>The plant cell wall-decomposing machinery underlies the functional diversity of forest fungi.</title>
        <authorList>
            <person name="Eastwood D.C."/>
            <person name="Floudas D."/>
            <person name="Binder M."/>
            <person name="Majcherczyk A."/>
            <person name="Schneider P."/>
            <person name="Aerts A."/>
            <person name="Asiegbu F.O."/>
            <person name="Baker S.E."/>
            <person name="Barry K."/>
            <person name="Bendiksby M."/>
            <person name="Blumentritt M."/>
            <person name="Coutinho P.M."/>
            <person name="Cullen D."/>
            <person name="de Vries R.P."/>
            <person name="Gathman A."/>
            <person name="Goodell B."/>
            <person name="Henrissat B."/>
            <person name="Ihrmark K."/>
            <person name="Kauserud H."/>
            <person name="Kohler A."/>
            <person name="LaButti K."/>
            <person name="Lapidus A."/>
            <person name="Lavin J.L."/>
            <person name="Lee Y.-H."/>
            <person name="Lindquist E."/>
            <person name="Lilly W."/>
            <person name="Lucas S."/>
            <person name="Morin E."/>
            <person name="Murat C."/>
            <person name="Oguiza J.A."/>
            <person name="Park J."/>
            <person name="Pisabarro A.G."/>
            <person name="Riley R."/>
            <person name="Rosling A."/>
            <person name="Salamov A."/>
            <person name="Schmidt O."/>
            <person name="Schmutz J."/>
            <person name="Skrede I."/>
            <person name="Stenlid J."/>
            <person name="Wiebenga A."/>
            <person name="Xie X."/>
            <person name="Kuees U."/>
            <person name="Hibbett D.S."/>
            <person name="Hoffmeister D."/>
            <person name="Hoegberg N."/>
            <person name="Martin F."/>
            <person name="Grigoriev I.V."/>
            <person name="Watkinson S.C."/>
        </authorList>
    </citation>
    <scope>NUCLEOTIDE SEQUENCE [LARGE SCALE GENOMIC DNA]</scope>
    <source>
        <strain evidence="4">S7.9</strain>
    </source>
</reference>